<reference evidence="1 2" key="1">
    <citation type="submission" date="2023-10" db="EMBL/GenBank/DDBJ databases">
        <title>Chromosome-scale genome assembly provides insights into flower coloration mechanisms of Canna indica.</title>
        <authorList>
            <person name="Li C."/>
        </authorList>
    </citation>
    <scope>NUCLEOTIDE SEQUENCE [LARGE SCALE GENOMIC DNA]</scope>
    <source>
        <tissue evidence="1">Flower</tissue>
    </source>
</reference>
<keyword evidence="2" id="KW-1185">Reference proteome</keyword>
<dbReference type="EMBL" id="CP136898">
    <property type="protein sequence ID" value="WOL19178.1"/>
    <property type="molecule type" value="Genomic_DNA"/>
</dbReference>
<dbReference type="Proteomes" id="UP001327560">
    <property type="component" value="Chromosome 9"/>
</dbReference>
<protein>
    <submittedName>
        <fullName evidence="1">Uncharacterized protein</fullName>
    </submittedName>
</protein>
<proteinExistence type="predicted"/>
<gene>
    <name evidence="1" type="ORF">Cni_G27975</name>
</gene>
<evidence type="ECO:0000313" key="2">
    <source>
        <dbReference type="Proteomes" id="UP001327560"/>
    </source>
</evidence>
<name>A0AAQ3L5Y4_9LILI</name>
<sequence>MPSLGYQVTAFSTFGDGLISPAITGEEDHTRWICASVQPRRQVSPLKDALVIEIRYLDLHATPFEGRLKSSCYFEVWIHFPGLQLVWFEM</sequence>
<evidence type="ECO:0000313" key="1">
    <source>
        <dbReference type="EMBL" id="WOL19178.1"/>
    </source>
</evidence>
<organism evidence="1 2">
    <name type="scientific">Canna indica</name>
    <name type="common">Indian-shot</name>
    <dbReference type="NCBI Taxonomy" id="4628"/>
    <lineage>
        <taxon>Eukaryota</taxon>
        <taxon>Viridiplantae</taxon>
        <taxon>Streptophyta</taxon>
        <taxon>Embryophyta</taxon>
        <taxon>Tracheophyta</taxon>
        <taxon>Spermatophyta</taxon>
        <taxon>Magnoliopsida</taxon>
        <taxon>Liliopsida</taxon>
        <taxon>Zingiberales</taxon>
        <taxon>Cannaceae</taxon>
        <taxon>Canna</taxon>
    </lineage>
</organism>
<dbReference type="AlphaFoldDB" id="A0AAQ3L5Y4"/>
<accession>A0AAQ3L5Y4</accession>